<protein>
    <recommendedName>
        <fullName evidence="1">M23ase beta-sheet core domain-containing protein</fullName>
    </recommendedName>
</protein>
<sequence>MNVKLLTLLIFFCFGLNTYAQIEGVKVRFVHNADNSCDFFYEKSNPGTYHLIIKFESIKNTPKYFYEGNIKENSGFLFKLMPIKPEKKIKFICEPYYIKGNPKPDIDKNFTYLLPFKKGKNISIWSIMTIASALTEGDNYYGGYINFTESSQNQTIHAMRKGIVIEIENEYDFDPKSFDIYYEKRNFIIIEHEDGTYAKYAGFKKDAIKVNIGQTILPTDYLGFLEKSVDNQYHLFFDIYYKAYMKDVFPDKTKDLDKRIIKKLNPFFQTNKGLIALDDKIYESQNYIVTTPEEIICKELTKKELEAKTKILNNVHEKLSN</sequence>
<evidence type="ECO:0000313" key="3">
    <source>
        <dbReference type="Proteomes" id="UP000316775"/>
    </source>
</evidence>
<dbReference type="EMBL" id="BJNP01000013">
    <property type="protein sequence ID" value="GEC71988.1"/>
    <property type="molecule type" value="Genomic_DNA"/>
</dbReference>
<evidence type="ECO:0000313" key="2">
    <source>
        <dbReference type="EMBL" id="GEC71988.1"/>
    </source>
</evidence>
<dbReference type="AlphaFoldDB" id="A0A4Y4AUU1"/>
<organism evidence="2 3">
    <name type="scientific">Flavobacterium flevense</name>
    <dbReference type="NCBI Taxonomy" id="983"/>
    <lineage>
        <taxon>Bacteria</taxon>
        <taxon>Pseudomonadati</taxon>
        <taxon>Bacteroidota</taxon>
        <taxon>Flavobacteriia</taxon>
        <taxon>Flavobacteriales</taxon>
        <taxon>Flavobacteriaceae</taxon>
        <taxon>Flavobacterium</taxon>
    </lineage>
</organism>
<accession>A0A4Y4AUU1</accession>
<dbReference type="Gene3D" id="2.70.70.10">
    <property type="entry name" value="Glucose Permease (Domain IIA)"/>
    <property type="match status" value="1"/>
</dbReference>
<feature type="domain" description="M23ase beta-sheet core" evidence="1">
    <location>
        <begin position="150"/>
        <end position="242"/>
    </location>
</feature>
<proteinExistence type="predicted"/>
<dbReference type="RefSeq" id="WP_073242006.1">
    <property type="nucleotide sequence ID" value="NZ_BJNP01000013.1"/>
</dbReference>
<dbReference type="Pfam" id="PF01551">
    <property type="entry name" value="Peptidase_M23"/>
    <property type="match status" value="1"/>
</dbReference>
<gene>
    <name evidence="2" type="ORF">FFL01_15270</name>
</gene>
<keyword evidence="3" id="KW-1185">Reference proteome</keyword>
<evidence type="ECO:0000259" key="1">
    <source>
        <dbReference type="Pfam" id="PF01551"/>
    </source>
</evidence>
<dbReference type="STRING" id="983.SAMN05443543_10243"/>
<comment type="caution">
    <text evidence="2">The sequence shown here is derived from an EMBL/GenBank/DDBJ whole genome shotgun (WGS) entry which is preliminary data.</text>
</comment>
<dbReference type="OrthoDB" id="1112802at2"/>
<dbReference type="InterPro" id="IPR011055">
    <property type="entry name" value="Dup_hybrid_motif"/>
</dbReference>
<dbReference type="InterPro" id="IPR016047">
    <property type="entry name" value="M23ase_b-sheet_dom"/>
</dbReference>
<reference evidence="2 3" key="1">
    <citation type="submission" date="2019-06" db="EMBL/GenBank/DDBJ databases">
        <title>Whole genome shotgun sequence of Flavobacterium flevense NBRC 14960.</title>
        <authorList>
            <person name="Hosoyama A."/>
            <person name="Uohara A."/>
            <person name="Ohji S."/>
            <person name="Ichikawa N."/>
        </authorList>
    </citation>
    <scope>NUCLEOTIDE SEQUENCE [LARGE SCALE GENOMIC DNA]</scope>
    <source>
        <strain evidence="2 3">NBRC 14960</strain>
    </source>
</reference>
<name>A0A4Y4AUU1_9FLAO</name>
<dbReference type="Proteomes" id="UP000316775">
    <property type="component" value="Unassembled WGS sequence"/>
</dbReference>